<dbReference type="InterPro" id="IPR007237">
    <property type="entry name" value="CD20-like"/>
</dbReference>
<keyword evidence="3 5" id="KW-1133">Transmembrane helix</keyword>
<protein>
    <recommendedName>
        <fullName evidence="8">Phage protein</fullName>
    </recommendedName>
</protein>
<evidence type="ECO:0000256" key="1">
    <source>
        <dbReference type="ARBA" id="ARBA00004141"/>
    </source>
</evidence>
<keyword evidence="2 5" id="KW-0812">Transmembrane</keyword>
<dbReference type="Proteomes" id="UP000297646">
    <property type="component" value="Unassembled WGS sequence"/>
</dbReference>
<feature type="transmembrane region" description="Helical" evidence="5">
    <location>
        <begin position="58"/>
        <end position="81"/>
    </location>
</feature>
<evidence type="ECO:0008006" key="8">
    <source>
        <dbReference type="Google" id="ProtNLM"/>
    </source>
</evidence>
<comment type="subcellular location">
    <subcellularLocation>
        <location evidence="1">Membrane</location>
        <topology evidence="1">Multi-pass membrane protein</topology>
    </subcellularLocation>
</comment>
<keyword evidence="4 5" id="KW-0472">Membrane</keyword>
<evidence type="ECO:0000256" key="4">
    <source>
        <dbReference type="ARBA" id="ARBA00023136"/>
    </source>
</evidence>
<dbReference type="AlphaFoldDB" id="A0A4Z0RYC4"/>
<dbReference type="EMBL" id="PVSN01000040">
    <property type="protein sequence ID" value="TGE72438.1"/>
    <property type="molecule type" value="Genomic_DNA"/>
</dbReference>
<gene>
    <name evidence="6" type="ORF">C6P11_06160</name>
</gene>
<feature type="transmembrane region" description="Helical" evidence="5">
    <location>
        <begin position="33"/>
        <end position="51"/>
    </location>
</feature>
<comment type="caution">
    <text evidence="6">The sequence shown here is derived from an EMBL/GenBank/DDBJ whole genome shotgun (WGS) entry which is preliminary data.</text>
</comment>
<evidence type="ECO:0000256" key="2">
    <source>
        <dbReference type="ARBA" id="ARBA00022692"/>
    </source>
</evidence>
<dbReference type="OrthoDB" id="9783823at2"/>
<dbReference type="Pfam" id="PF04103">
    <property type="entry name" value="CD20"/>
    <property type="match status" value="1"/>
</dbReference>
<reference evidence="6 7" key="1">
    <citation type="submission" date="2018-03" db="EMBL/GenBank/DDBJ databases">
        <title>Genome sequencing of Weissella confusa isolates.</title>
        <authorList>
            <person name="Kajala I."/>
            <person name="Baruah R."/>
            <person name="Bergsveinson J."/>
            <person name="Juvonen R."/>
            <person name="Ziola B."/>
        </authorList>
    </citation>
    <scope>NUCLEOTIDE SEQUENCE [LARGE SCALE GENOMIC DNA]</scope>
    <source>
        <strain evidence="6 7">VTT E-062653</strain>
    </source>
</reference>
<dbReference type="RefSeq" id="WP_135519563.1">
    <property type="nucleotide sequence ID" value="NZ_PVSN01000040.1"/>
</dbReference>
<name>A0A4Z0RYC4_WEICO</name>
<sequence length="269" mass="29357">MDKQPEKKVLGILAIVLGVFALILSWVPIVNTVGAIIAVIGFVLGIVALLVNRKQKKLLALLGTIFSVVAFAIVLITQSLYSHAVDTVKTDTSTASSIKSSSSLSSDTDKNTIKVNYDDYDVKDSKTYNVNYTDNTWSAANVKINSVTVYKLAKTYTYDSANDGKFNVNGFVRLNVSVSPSRDVRIYPTQGTLVLDNGEQHEADSTESWDGDISSGATKTGDVTIPVSNLAAATSINNLRFKFDAFYDTDDYDDDNSNHDYDMSFNLNN</sequence>
<evidence type="ECO:0000313" key="7">
    <source>
        <dbReference type="Proteomes" id="UP000297646"/>
    </source>
</evidence>
<evidence type="ECO:0000313" key="6">
    <source>
        <dbReference type="EMBL" id="TGE72438.1"/>
    </source>
</evidence>
<organism evidence="6 7">
    <name type="scientific">Weissella confusa</name>
    <name type="common">Lactobacillus confusus</name>
    <dbReference type="NCBI Taxonomy" id="1583"/>
    <lineage>
        <taxon>Bacteria</taxon>
        <taxon>Bacillati</taxon>
        <taxon>Bacillota</taxon>
        <taxon>Bacilli</taxon>
        <taxon>Lactobacillales</taxon>
        <taxon>Lactobacillaceae</taxon>
        <taxon>Weissella</taxon>
    </lineage>
</organism>
<accession>A0A4Z0RYC4</accession>
<evidence type="ECO:0000256" key="3">
    <source>
        <dbReference type="ARBA" id="ARBA00022989"/>
    </source>
</evidence>
<evidence type="ECO:0000256" key="5">
    <source>
        <dbReference type="SAM" id="Phobius"/>
    </source>
</evidence>
<feature type="transmembrane region" description="Helical" evidence="5">
    <location>
        <begin position="9"/>
        <end position="27"/>
    </location>
</feature>
<proteinExistence type="predicted"/>
<dbReference type="GO" id="GO:0016020">
    <property type="term" value="C:membrane"/>
    <property type="evidence" value="ECO:0007669"/>
    <property type="project" value="UniProtKB-SubCell"/>
</dbReference>